<dbReference type="InterPro" id="IPR015867">
    <property type="entry name" value="N-reg_PII/ATP_PRibTrfase_C"/>
</dbReference>
<protein>
    <submittedName>
        <fullName evidence="2">Divalent cation tolerance protein</fullName>
    </submittedName>
</protein>
<evidence type="ECO:0000256" key="1">
    <source>
        <dbReference type="ARBA" id="ARBA00010169"/>
    </source>
</evidence>
<dbReference type="InterPro" id="IPR011322">
    <property type="entry name" value="N-reg_PII-like_a/b"/>
</dbReference>
<sequence>MADHLLVMTTTPDRESAARIASTAVASRLAATAQVRGPVASYFWHLDEAGEGEEWIVTFKTTGARYDELEAHIRAEHPWDKPEVTGIELVRGSADYLRWMETATAPEN</sequence>
<dbReference type="SUPFAM" id="SSF54913">
    <property type="entry name" value="GlnB-like"/>
    <property type="match status" value="1"/>
</dbReference>
<dbReference type="OrthoDB" id="37622at2"/>
<name>A0A1I5IFN7_9PSEU</name>
<evidence type="ECO:0000313" key="3">
    <source>
        <dbReference type="Proteomes" id="UP000199137"/>
    </source>
</evidence>
<dbReference type="AlphaFoldDB" id="A0A1I5IFN7"/>
<reference evidence="2 3" key="1">
    <citation type="submission" date="2016-10" db="EMBL/GenBank/DDBJ databases">
        <authorList>
            <person name="de Groot N.N."/>
        </authorList>
    </citation>
    <scope>NUCLEOTIDE SEQUENCE [LARGE SCALE GENOMIC DNA]</scope>
    <source>
        <strain evidence="2 3">DSM 44637</strain>
    </source>
</reference>
<organism evidence="2 3">
    <name type="scientific">Amycolatopsis rubida</name>
    <dbReference type="NCBI Taxonomy" id="112413"/>
    <lineage>
        <taxon>Bacteria</taxon>
        <taxon>Bacillati</taxon>
        <taxon>Actinomycetota</taxon>
        <taxon>Actinomycetes</taxon>
        <taxon>Pseudonocardiales</taxon>
        <taxon>Pseudonocardiaceae</taxon>
        <taxon>Amycolatopsis</taxon>
    </lineage>
</organism>
<dbReference type="PANTHER" id="PTHR23419">
    <property type="entry name" value="DIVALENT CATION TOLERANCE CUTA-RELATED"/>
    <property type="match status" value="1"/>
</dbReference>
<comment type="similarity">
    <text evidence="1">Belongs to the CutA family.</text>
</comment>
<evidence type="ECO:0000313" key="2">
    <source>
        <dbReference type="EMBL" id="SFO59254.1"/>
    </source>
</evidence>
<gene>
    <name evidence="2" type="ORF">SAMN05421854_102440</name>
</gene>
<accession>A0A1I5IFN7</accession>
<dbReference type="RefSeq" id="WP_093573020.1">
    <property type="nucleotide sequence ID" value="NZ_FOWC01000002.1"/>
</dbReference>
<dbReference type="EMBL" id="FOWC01000002">
    <property type="protein sequence ID" value="SFO59254.1"/>
    <property type="molecule type" value="Genomic_DNA"/>
</dbReference>
<dbReference type="InterPro" id="IPR004323">
    <property type="entry name" value="Ion_tolerance_CutA"/>
</dbReference>
<dbReference type="GO" id="GO:0005507">
    <property type="term" value="F:copper ion binding"/>
    <property type="evidence" value="ECO:0007669"/>
    <property type="project" value="TreeGrafter"/>
</dbReference>
<dbReference type="PANTHER" id="PTHR23419:SF8">
    <property type="entry name" value="FI09726P"/>
    <property type="match status" value="1"/>
</dbReference>
<dbReference type="Proteomes" id="UP000199137">
    <property type="component" value="Unassembled WGS sequence"/>
</dbReference>
<dbReference type="Gene3D" id="3.30.70.120">
    <property type="match status" value="1"/>
</dbReference>
<proteinExistence type="inferred from homology"/>
<dbReference type="Pfam" id="PF03091">
    <property type="entry name" value="CutA1"/>
    <property type="match status" value="1"/>
</dbReference>
<dbReference type="GO" id="GO:0010038">
    <property type="term" value="P:response to metal ion"/>
    <property type="evidence" value="ECO:0007669"/>
    <property type="project" value="InterPro"/>
</dbReference>